<sequence length="412" mass="42980">MAERVRIEQLGARGDGVAATPDGPLYIARALPGELVAVERRGERGVLLDVIEPSPDRVAAYCPEVGRCGGCATQELSQASALDWKRGLLIEAFARAGVACEGLVASTVDAHGAGRRRATFHARFGADGRLSVGFAEAKSHAIVAISDCPLLAPAMVGALPAARAVAATLASKRKPLDLIVTATDTGLDLDARGSGPVPEPLRLRLARVAEEHDLARLSIHGDVVVARRKPVLQIGRAQVSPPPGGFLQATEAGERVLAELAAAGISKAKRVADLFCGVGAFALRLAETAEVFAADAERPAVAALDAAARAAQGLKRVTAEARDLFRRPLTPNELKGFDVVVFDPPRAGAEAQARALATSGVRRVVAVSCNATTLARDAAILIAGGYRLTGATPVDQFRHSAHVETVAVFERR</sequence>
<feature type="active site" description="Nucleophile" evidence="6">
    <location>
        <position position="369"/>
    </location>
</feature>
<evidence type="ECO:0000256" key="4">
    <source>
        <dbReference type="ARBA" id="ARBA00022691"/>
    </source>
</evidence>
<feature type="binding site" evidence="6">
    <location>
        <position position="295"/>
    </location>
    <ligand>
        <name>S-adenosyl-L-methionine</name>
        <dbReference type="ChEBI" id="CHEBI:59789"/>
    </ligand>
</feature>
<organism evidence="8 9">
    <name type="scientific">Hansschlegelia zhihuaiae</name>
    <dbReference type="NCBI Taxonomy" id="405005"/>
    <lineage>
        <taxon>Bacteria</taxon>
        <taxon>Pseudomonadati</taxon>
        <taxon>Pseudomonadota</taxon>
        <taxon>Alphaproteobacteria</taxon>
        <taxon>Hyphomicrobiales</taxon>
        <taxon>Methylopilaceae</taxon>
        <taxon>Hansschlegelia</taxon>
    </lineage>
</organism>
<protein>
    <submittedName>
        <fullName evidence="8">Class I SAM-dependent RNA methyltransferase</fullName>
    </submittedName>
</protein>
<name>A0A4Q0MMZ6_9HYPH</name>
<dbReference type="OrthoDB" id="9804590at2"/>
<dbReference type="Gene3D" id="2.40.50.140">
    <property type="entry name" value="Nucleic acid-binding proteins"/>
    <property type="match status" value="1"/>
</dbReference>
<keyword evidence="1" id="KW-0479">Metal-binding</keyword>
<feature type="binding site" evidence="6">
    <location>
        <position position="275"/>
    </location>
    <ligand>
        <name>S-adenosyl-L-methionine</name>
        <dbReference type="ChEBI" id="CHEBI:59789"/>
    </ligand>
</feature>
<comment type="similarity">
    <text evidence="6">Belongs to the class I-like SAM-binding methyltransferase superfamily. RNA M5U methyltransferase family.</text>
</comment>
<evidence type="ECO:0000256" key="7">
    <source>
        <dbReference type="PROSITE-ProRule" id="PRU10015"/>
    </source>
</evidence>
<keyword evidence="2 6" id="KW-0489">Methyltransferase</keyword>
<dbReference type="PROSITE" id="PS51687">
    <property type="entry name" value="SAM_MT_RNA_M5U"/>
    <property type="match status" value="1"/>
</dbReference>
<keyword evidence="9" id="KW-1185">Reference proteome</keyword>
<dbReference type="GO" id="GO:0051539">
    <property type="term" value="F:4 iron, 4 sulfur cluster binding"/>
    <property type="evidence" value="ECO:0007669"/>
    <property type="project" value="UniProtKB-KW"/>
</dbReference>
<dbReference type="InterPro" id="IPR029063">
    <property type="entry name" value="SAM-dependent_MTases_sf"/>
</dbReference>
<dbReference type="GO" id="GO:0070041">
    <property type="term" value="F:rRNA (uridine-C5-)-methyltransferase activity"/>
    <property type="evidence" value="ECO:0007669"/>
    <property type="project" value="TreeGrafter"/>
</dbReference>
<dbReference type="GO" id="GO:0070475">
    <property type="term" value="P:rRNA base methylation"/>
    <property type="evidence" value="ECO:0007669"/>
    <property type="project" value="TreeGrafter"/>
</dbReference>
<keyword evidence="1" id="KW-0408">Iron</keyword>
<dbReference type="InterPro" id="IPR012340">
    <property type="entry name" value="NA-bd_OB-fold"/>
</dbReference>
<feature type="binding site" evidence="6">
    <location>
        <position position="343"/>
    </location>
    <ligand>
        <name>S-adenosyl-L-methionine</name>
        <dbReference type="ChEBI" id="CHEBI:59789"/>
    </ligand>
</feature>
<keyword evidence="5" id="KW-0411">Iron-sulfur</keyword>
<evidence type="ECO:0000256" key="6">
    <source>
        <dbReference type="PROSITE-ProRule" id="PRU01024"/>
    </source>
</evidence>
<dbReference type="SUPFAM" id="SSF53335">
    <property type="entry name" value="S-adenosyl-L-methionine-dependent methyltransferases"/>
    <property type="match status" value="1"/>
</dbReference>
<dbReference type="EMBL" id="RYFI01000004">
    <property type="protein sequence ID" value="RXF74406.1"/>
    <property type="molecule type" value="Genomic_DNA"/>
</dbReference>
<dbReference type="PANTHER" id="PTHR11061:SF49">
    <property type="entry name" value="23S RRNA (URACIL(1939)-C(5))-METHYLTRANSFERASE RLMD"/>
    <property type="match status" value="1"/>
</dbReference>
<keyword evidence="1" id="KW-0004">4Fe-4S</keyword>
<reference evidence="8 9" key="1">
    <citation type="submission" date="2018-12" db="EMBL/GenBank/DDBJ databases">
        <title>bacterium Hansschlegelia zhihuaiae S113.</title>
        <authorList>
            <person name="He J."/>
        </authorList>
    </citation>
    <scope>NUCLEOTIDE SEQUENCE [LARGE SCALE GENOMIC DNA]</scope>
    <source>
        <strain evidence="8 9">S 113</strain>
    </source>
</reference>
<dbReference type="CDD" id="cd02440">
    <property type="entry name" value="AdoMet_MTases"/>
    <property type="match status" value="1"/>
</dbReference>
<keyword evidence="4 6" id="KW-0949">S-adenosyl-L-methionine</keyword>
<dbReference type="PANTHER" id="PTHR11061">
    <property type="entry name" value="RNA M5U METHYLTRANSFERASE"/>
    <property type="match status" value="1"/>
</dbReference>
<dbReference type="InterPro" id="IPR010280">
    <property type="entry name" value="U5_MeTrfase_fam"/>
</dbReference>
<evidence type="ECO:0000256" key="3">
    <source>
        <dbReference type="ARBA" id="ARBA00022679"/>
    </source>
</evidence>
<keyword evidence="3 6" id="KW-0808">Transferase</keyword>
<dbReference type="SUPFAM" id="SSF50249">
    <property type="entry name" value="Nucleic acid-binding proteins"/>
    <property type="match status" value="1"/>
</dbReference>
<feature type="active site" evidence="7">
    <location>
        <position position="369"/>
    </location>
</feature>
<dbReference type="PROSITE" id="PS01230">
    <property type="entry name" value="TRMA_1"/>
    <property type="match status" value="1"/>
</dbReference>
<dbReference type="Gene3D" id="3.40.50.150">
    <property type="entry name" value="Vaccinia Virus protein VP39"/>
    <property type="match status" value="1"/>
</dbReference>
<evidence type="ECO:0000256" key="5">
    <source>
        <dbReference type="ARBA" id="ARBA00023014"/>
    </source>
</evidence>
<proteinExistence type="inferred from homology"/>
<evidence type="ECO:0000256" key="2">
    <source>
        <dbReference type="ARBA" id="ARBA00022603"/>
    </source>
</evidence>
<evidence type="ECO:0000313" key="8">
    <source>
        <dbReference type="EMBL" id="RXF74406.1"/>
    </source>
</evidence>
<dbReference type="Proteomes" id="UP000289708">
    <property type="component" value="Unassembled WGS sequence"/>
</dbReference>
<evidence type="ECO:0000256" key="1">
    <source>
        <dbReference type="ARBA" id="ARBA00022485"/>
    </source>
</evidence>
<dbReference type="InterPro" id="IPR030390">
    <property type="entry name" value="MeTrfase_TrmA_AS"/>
</dbReference>
<dbReference type="Pfam" id="PF05958">
    <property type="entry name" value="tRNA_U5-meth_tr"/>
    <property type="match status" value="1"/>
</dbReference>
<gene>
    <name evidence="8" type="ORF">EK403_06195</name>
</gene>
<accession>A0A4Q0MMZ6</accession>
<dbReference type="Gene3D" id="2.40.50.1070">
    <property type="match status" value="1"/>
</dbReference>
<evidence type="ECO:0000313" key="9">
    <source>
        <dbReference type="Proteomes" id="UP000289708"/>
    </source>
</evidence>
<comment type="caution">
    <text evidence="8">The sequence shown here is derived from an EMBL/GenBank/DDBJ whole genome shotgun (WGS) entry which is preliminary data.</text>
</comment>
<dbReference type="AlphaFoldDB" id="A0A4Q0MMZ6"/>
<feature type="binding site" evidence="6">
    <location>
        <position position="248"/>
    </location>
    <ligand>
        <name>S-adenosyl-L-methionine</name>
        <dbReference type="ChEBI" id="CHEBI:59789"/>
    </ligand>
</feature>
<dbReference type="RefSeq" id="WP_128776631.1">
    <property type="nucleotide sequence ID" value="NZ_RYFI01000004.1"/>
</dbReference>